<evidence type="ECO:0000256" key="1">
    <source>
        <dbReference type="SAM" id="MobiDB-lite"/>
    </source>
</evidence>
<accession>A0AAD8F941</accession>
<feature type="region of interest" description="Disordered" evidence="1">
    <location>
        <begin position="117"/>
        <end position="139"/>
    </location>
</feature>
<dbReference type="AlphaFoldDB" id="A0AAD8F941"/>
<organism evidence="2 3">
    <name type="scientific">Biomphalaria pfeifferi</name>
    <name type="common">Bloodfluke planorb</name>
    <name type="synonym">Freshwater snail</name>
    <dbReference type="NCBI Taxonomy" id="112525"/>
    <lineage>
        <taxon>Eukaryota</taxon>
        <taxon>Metazoa</taxon>
        <taxon>Spiralia</taxon>
        <taxon>Lophotrochozoa</taxon>
        <taxon>Mollusca</taxon>
        <taxon>Gastropoda</taxon>
        <taxon>Heterobranchia</taxon>
        <taxon>Euthyneura</taxon>
        <taxon>Panpulmonata</taxon>
        <taxon>Hygrophila</taxon>
        <taxon>Lymnaeoidea</taxon>
        <taxon>Planorbidae</taxon>
        <taxon>Biomphalaria</taxon>
    </lineage>
</organism>
<dbReference type="EMBL" id="JASAOG010000063">
    <property type="protein sequence ID" value="KAK0056237.1"/>
    <property type="molecule type" value="Genomic_DNA"/>
</dbReference>
<proteinExistence type="predicted"/>
<evidence type="ECO:0000313" key="3">
    <source>
        <dbReference type="Proteomes" id="UP001233172"/>
    </source>
</evidence>
<keyword evidence="3" id="KW-1185">Reference proteome</keyword>
<name>A0AAD8F941_BIOPF</name>
<comment type="caution">
    <text evidence="2">The sequence shown here is derived from an EMBL/GenBank/DDBJ whole genome shotgun (WGS) entry which is preliminary data.</text>
</comment>
<reference evidence="2" key="1">
    <citation type="journal article" date="2023" name="PLoS Negl. Trop. Dis.">
        <title>A genome sequence for Biomphalaria pfeifferi, the major vector snail for the human-infecting parasite Schistosoma mansoni.</title>
        <authorList>
            <person name="Bu L."/>
            <person name="Lu L."/>
            <person name="Laidemitt M.R."/>
            <person name="Zhang S.M."/>
            <person name="Mutuku M."/>
            <person name="Mkoji G."/>
            <person name="Steinauer M."/>
            <person name="Loker E.S."/>
        </authorList>
    </citation>
    <scope>NUCLEOTIDE SEQUENCE</scope>
    <source>
        <strain evidence="2">KasaAsao</strain>
    </source>
</reference>
<dbReference type="Proteomes" id="UP001233172">
    <property type="component" value="Unassembled WGS sequence"/>
</dbReference>
<reference evidence="2" key="2">
    <citation type="submission" date="2023-04" db="EMBL/GenBank/DDBJ databases">
        <authorList>
            <person name="Bu L."/>
            <person name="Lu L."/>
            <person name="Laidemitt M.R."/>
            <person name="Zhang S.M."/>
            <person name="Mutuku M."/>
            <person name="Mkoji G."/>
            <person name="Steinauer M."/>
            <person name="Loker E.S."/>
        </authorList>
    </citation>
    <scope>NUCLEOTIDE SEQUENCE</scope>
    <source>
        <strain evidence="2">KasaAsao</strain>
        <tissue evidence="2">Whole Snail</tissue>
    </source>
</reference>
<gene>
    <name evidence="2" type="ORF">Bpfe_014324</name>
</gene>
<evidence type="ECO:0000313" key="2">
    <source>
        <dbReference type="EMBL" id="KAK0056237.1"/>
    </source>
</evidence>
<sequence length="139" mass="16364">ECVILREFRSNQSLTETTTQSTLNARSTTQISKSSRFVPNDQRCCAIGQRVARKNMVCDITNLAVFRKWYNFSSPPSKKLRKKRTSKLSEKISVCSALFPKDFVLCCRHRDYSRQKKKCQKKPKQQREKCKQMMKKRFS</sequence>
<feature type="non-terminal residue" evidence="2">
    <location>
        <position position="1"/>
    </location>
</feature>
<protein>
    <submittedName>
        <fullName evidence="2">Uncharacterized protein</fullName>
    </submittedName>
</protein>